<dbReference type="Pfam" id="PF00106">
    <property type="entry name" value="adh_short"/>
    <property type="match status" value="1"/>
</dbReference>
<dbReference type="CDD" id="cd05233">
    <property type="entry name" value="SDR_c"/>
    <property type="match status" value="1"/>
</dbReference>
<keyword evidence="6" id="KW-1185">Reference proteome</keyword>
<proteinExistence type="inferred from homology"/>
<gene>
    <name evidence="5" type="ORF">H7344_09705</name>
</gene>
<dbReference type="InterPro" id="IPR057326">
    <property type="entry name" value="KR_dom"/>
</dbReference>
<sequence>MDSTKQAGLALVTGASTGIGLSVARELAGRGYDVVMAAEEPEVHVAAAEVKTTHGTDVRAVQVDLTRPEEVEHLWREAAGTGRPVDVAVLNAGVGVGGTFADTDLDRHLGLVDLNVRSTVHLAKLAVDDMVRRGSGRILVTASIAAVAPSPFQATYAASKAFVHSFAEGIRHELQDTGVSVTSLMPGPTDTEFFRRADLLDTPLGQGPKDDPDDVARDGLDALFAGKPHVVAGSMKNRALAEIATHLPDRLTTKAFAAQTKKKDD</sequence>
<organism evidence="5 6">
    <name type="scientific">Nocardioides deserti</name>
    <dbReference type="NCBI Taxonomy" id="1588644"/>
    <lineage>
        <taxon>Bacteria</taxon>
        <taxon>Bacillati</taxon>
        <taxon>Actinomycetota</taxon>
        <taxon>Actinomycetes</taxon>
        <taxon>Propionibacteriales</taxon>
        <taxon>Nocardioidaceae</taxon>
        <taxon>Nocardioides</taxon>
    </lineage>
</organism>
<evidence type="ECO:0000313" key="5">
    <source>
        <dbReference type="EMBL" id="MBC2960570.1"/>
    </source>
</evidence>
<evidence type="ECO:0000313" key="6">
    <source>
        <dbReference type="Proteomes" id="UP000604001"/>
    </source>
</evidence>
<dbReference type="PANTHER" id="PTHR44196:SF2">
    <property type="entry name" value="SHORT-CHAIN DEHYDROGENASE-RELATED"/>
    <property type="match status" value="1"/>
</dbReference>
<dbReference type="PIRSF" id="PIRSF000126">
    <property type="entry name" value="11-beta-HSD1"/>
    <property type="match status" value="1"/>
</dbReference>
<name>A0ABR6U829_9ACTN</name>
<dbReference type="InterPro" id="IPR036291">
    <property type="entry name" value="NAD(P)-bd_dom_sf"/>
</dbReference>
<dbReference type="PANTHER" id="PTHR44196">
    <property type="entry name" value="DEHYDROGENASE/REDUCTASE SDR FAMILY MEMBER 7B"/>
    <property type="match status" value="1"/>
</dbReference>
<dbReference type="SUPFAM" id="SSF51735">
    <property type="entry name" value="NAD(P)-binding Rossmann-fold domains"/>
    <property type="match status" value="1"/>
</dbReference>
<evidence type="ECO:0000256" key="2">
    <source>
        <dbReference type="ARBA" id="ARBA00023002"/>
    </source>
</evidence>
<comment type="caution">
    <text evidence="5">The sequence shown here is derived from an EMBL/GenBank/DDBJ whole genome shotgun (WGS) entry which is preliminary data.</text>
</comment>
<dbReference type="InterPro" id="IPR020904">
    <property type="entry name" value="Sc_DH/Rdtase_CS"/>
</dbReference>
<keyword evidence="2" id="KW-0560">Oxidoreductase</keyword>
<dbReference type="Proteomes" id="UP000604001">
    <property type="component" value="Unassembled WGS sequence"/>
</dbReference>
<dbReference type="SMART" id="SM00822">
    <property type="entry name" value="PKS_KR"/>
    <property type="match status" value="1"/>
</dbReference>
<feature type="domain" description="Ketoreductase" evidence="4">
    <location>
        <begin position="8"/>
        <end position="191"/>
    </location>
</feature>
<evidence type="ECO:0000256" key="3">
    <source>
        <dbReference type="RuleBase" id="RU000363"/>
    </source>
</evidence>
<dbReference type="PROSITE" id="PS00061">
    <property type="entry name" value="ADH_SHORT"/>
    <property type="match status" value="1"/>
</dbReference>
<dbReference type="EMBL" id="JACMYC010000004">
    <property type="protein sequence ID" value="MBC2960570.1"/>
    <property type="molecule type" value="Genomic_DNA"/>
</dbReference>
<dbReference type="Gene3D" id="3.40.50.720">
    <property type="entry name" value="NAD(P)-binding Rossmann-like Domain"/>
    <property type="match status" value="1"/>
</dbReference>
<dbReference type="PRINTS" id="PR00080">
    <property type="entry name" value="SDRFAMILY"/>
</dbReference>
<dbReference type="InterPro" id="IPR002347">
    <property type="entry name" value="SDR_fam"/>
</dbReference>
<accession>A0ABR6U829</accession>
<evidence type="ECO:0000256" key="1">
    <source>
        <dbReference type="ARBA" id="ARBA00006484"/>
    </source>
</evidence>
<dbReference type="RefSeq" id="WP_186345802.1">
    <property type="nucleotide sequence ID" value="NZ_BMMR01000001.1"/>
</dbReference>
<evidence type="ECO:0000259" key="4">
    <source>
        <dbReference type="SMART" id="SM00822"/>
    </source>
</evidence>
<reference evidence="5 6" key="1">
    <citation type="submission" date="2020-08" db="EMBL/GenBank/DDBJ databases">
        <title>novel species in genus Nocardioides.</title>
        <authorList>
            <person name="Zhang G."/>
        </authorList>
    </citation>
    <scope>NUCLEOTIDE SEQUENCE [LARGE SCALE GENOMIC DNA]</scope>
    <source>
        <strain evidence="5 6">SC8A-24</strain>
    </source>
</reference>
<comment type="similarity">
    <text evidence="1 3">Belongs to the short-chain dehydrogenases/reductases (SDR) family.</text>
</comment>
<protein>
    <submittedName>
        <fullName evidence="5">SDR family NAD(P)-dependent oxidoreductase</fullName>
    </submittedName>
</protein>
<dbReference type="PRINTS" id="PR00081">
    <property type="entry name" value="GDHRDH"/>
</dbReference>